<proteinExistence type="predicted"/>
<evidence type="ECO:0000313" key="1">
    <source>
        <dbReference type="EMBL" id="XFU26429.1"/>
    </source>
</evidence>
<dbReference type="Pfam" id="PF13365">
    <property type="entry name" value="Trypsin_2"/>
    <property type="match status" value="1"/>
</dbReference>
<dbReference type="SUPFAM" id="SSF50494">
    <property type="entry name" value="Trypsin-like serine proteases"/>
    <property type="match status" value="1"/>
</dbReference>
<dbReference type="RefSeq" id="WP_373634863.1">
    <property type="nucleotide sequence ID" value="NZ_CP151767.2"/>
</dbReference>
<keyword evidence="1" id="KW-0378">Hydrolase</keyword>
<dbReference type="InterPro" id="IPR009003">
    <property type="entry name" value="Peptidase_S1_PA"/>
</dbReference>
<protein>
    <submittedName>
        <fullName evidence="1">Serine protease</fullName>
        <ecNumber evidence="1">3.4.21.-</ecNumber>
    </submittedName>
</protein>
<gene>
    <name evidence="1" type="ORF">AABB31_23200</name>
</gene>
<dbReference type="InterPro" id="IPR043504">
    <property type="entry name" value="Peptidase_S1_PA_chymotrypsin"/>
</dbReference>
<keyword evidence="2" id="KW-1185">Reference proteome</keyword>
<dbReference type="Gene3D" id="2.40.10.10">
    <property type="entry name" value="Trypsin-like serine proteases"/>
    <property type="match status" value="2"/>
</dbReference>
<sequence>MTAVLTADLLQPHLEAHPDLVDDALAELYAGQPVKLSMDAVEVNAGLLGLNPADLLVLSLNKHQTAAKFVAFLQGHGIAIFPLTGLQAGPADDTVDHQKMSDFAARSQAFRCRIQVGGRVMGSGALVSPRMVLTAAHVIQQVLDAAEGDEPALEIIASDTKRYPARTAFALPCHPDEHSGALPPATLAKAHMDVALLRIDHPLGRLYGHIKLPDAPHEWTGHSRFFLVHFPSGADTGLSIGEVTRQGAGDIRLPHNIAAAGGSSGGPGFGGDFQFLGIHQGRLGDFRRIVPYNQIAANDDFRATLQSDAPPRYLWSLDGSLDSHLIIGRALFFDALSAIVEGTAPQLRGLWIRRMRTDSVTGLSFSHTLLDGFLRAHDVPHRIVRVPMDLGVTDLADHLQQITDAGPLDTDENDADARLHHLVDQLNSAAAAADELLWVYIDNPPAGLLAQTQVQLEHFVQAVLGQSHLRIVIAGYETVGLHNALSENVADARRANRPNLLVEHLADFSLRDIELSVKAMADALDLGWGPEMIAHTARFAVRNIPAKFGTLYDPSHFRTVSDIVREEARRTMPS</sequence>
<reference evidence="1" key="1">
    <citation type="submission" date="2024-08" db="EMBL/GenBank/DDBJ databases">
        <title>Phylogenomic analyses of a clade within the roseobacter group suggest taxonomic reassignments of species of the genera Aestuariivita, Citreicella, Loktanella, Nautella, Pelagibaca, Ruegeria, Thalassobius, Thiobacimonas and Tropicibacter, and the proposal o.</title>
        <authorList>
            <person name="Jeon C.O."/>
        </authorList>
    </citation>
    <scope>NUCLEOTIDE SEQUENCE</scope>
    <source>
        <strain evidence="1">SS1-5</strain>
    </source>
</reference>
<keyword evidence="1" id="KW-0645">Protease</keyword>
<evidence type="ECO:0000313" key="2">
    <source>
        <dbReference type="Proteomes" id="UP001470809"/>
    </source>
</evidence>
<accession>A0ABZ3JC59</accession>
<dbReference type="GO" id="GO:0008233">
    <property type="term" value="F:peptidase activity"/>
    <property type="evidence" value="ECO:0007669"/>
    <property type="project" value="UniProtKB-KW"/>
</dbReference>
<dbReference type="Proteomes" id="UP001470809">
    <property type="component" value="Chromosome"/>
</dbReference>
<dbReference type="GO" id="GO:0006508">
    <property type="term" value="P:proteolysis"/>
    <property type="evidence" value="ECO:0007669"/>
    <property type="project" value="UniProtKB-KW"/>
</dbReference>
<name>A0ABZ3JC59_9RHOB</name>
<dbReference type="EMBL" id="CP151767">
    <property type="protein sequence ID" value="XFU26429.1"/>
    <property type="molecule type" value="Genomic_DNA"/>
</dbReference>
<organism evidence="1 2">
    <name type="scientific">Yoonia rhodophyticola</name>
    <dbReference type="NCBI Taxonomy" id="3137370"/>
    <lineage>
        <taxon>Bacteria</taxon>
        <taxon>Pseudomonadati</taxon>
        <taxon>Pseudomonadota</taxon>
        <taxon>Alphaproteobacteria</taxon>
        <taxon>Rhodobacterales</taxon>
        <taxon>Paracoccaceae</taxon>
        <taxon>Yoonia</taxon>
    </lineage>
</organism>
<dbReference type="EC" id="3.4.21.-" evidence="1"/>